<protein>
    <recommendedName>
        <fullName evidence="6">Ubiquitin carboxyl-terminal hydrolase</fullName>
        <ecNumber evidence="6">3.4.19.12</ecNumber>
    </recommendedName>
</protein>
<feature type="coiled-coil region" evidence="7">
    <location>
        <begin position="358"/>
        <end position="385"/>
    </location>
</feature>
<dbReference type="PROSITE" id="PS50235">
    <property type="entry name" value="USP_3"/>
    <property type="match status" value="1"/>
</dbReference>
<reference evidence="10 11" key="1">
    <citation type="submission" date="2019-03" db="EMBL/GenBank/DDBJ databases">
        <title>Sequencing 25 genomes of Wallemia mellicola.</title>
        <authorList>
            <person name="Gostincar C."/>
        </authorList>
    </citation>
    <scope>NUCLEOTIDE SEQUENCE [LARGE SCALE GENOMIC DNA]</scope>
    <source>
        <strain evidence="10 11">EXF-6152</strain>
    </source>
</reference>
<dbReference type="GO" id="GO:0043161">
    <property type="term" value="P:proteasome-mediated ubiquitin-dependent protein catabolic process"/>
    <property type="evidence" value="ECO:0007669"/>
    <property type="project" value="InterPro"/>
</dbReference>
<evidence type="ECO:0000259" key="9">
    <source>
        <dbReference type="PROSITE" id="PS50235"/>
    </source>
</evidence>
<evidence type="ECO:0000313" key="10">
    <source>
        <dbReference type="EMBL" id="TIB81500.1"/>
    </source>
</evidence>
<accession>A0A4T0MEB4</accession>
<dbReference type="AlphaFoldDB" id="A0A4T0MEB4"/>
<gene>
    <name evidence="10" type="ORF">E3Q22_01067</name>
</gene>
<dbReference type="InterPro" id="IPR038765">
    <property type="entry name" value="Papain-like_cys_pep_sf"/>
</dbReference>
<feature type="domain" description="USP" evidence="9">
    <location>
        <begin position="107"/>
        <end position="504"/>
    </location>
</feature>
<evidence type="ECO:0000313" key="11">
    <source>
        <dbReference type="Proteomes" id="UP000310685"/>
    </source>
</evidence>
<evidence type="ECO:0000256" key="6">
    <source>
        <dbReference type="RuleBase" id="RU366025"/>
    </source>
</evidence>
<dbReference type="CDD" id="cd16104">
    <property type="entry name" value="Ubl_USP14_like"/>
    <property type="match status" value="1"/>
</dbReference>
<dbReference type="PROSITE" id="PS00972">
    <property type="entry name" value="USP_1"/>
    <property type="match status" value="1"/>
</dbReference>
<dbReference type="EMBL" id="SPRC01000007">
    <property type="protein sequence ID" value="TIB81500.1"/>
    <property type="molecule type" value="Genomic_DNA"/>
</dbReference>
<dbReference type="SMART" id="SM00213">
    <property type="entry name" value="UBQ"/>
    <property type="match status" value="1"/>
</dbReference>
<dbReference type="EC" id="3.4.19.12" evidence="6"/>
<keyword evidence="7" id="KW-0175">Coiled coil</keyword>
<dbReference type="GO" id="GO:0016579">
    <property type="term" value="P:protein deubiquitination"/>
    <property type="evidence" value="ECO:0007669"/>
    <property type="project" value="InterPro"/>
</dbReference>
<organism evidence="10 11">
    <name type="scientific">Wallemia mellicola</name>
    <dbReference type="NCBI Taxonomy" id="1708541"/>
    <lineage>
        <taxon>Eukaryota</taxon>
        <taxon>Fungi</taxon>
        <taxon>Dikarya</taxon>
        <taxon>Basidiomycota</taxon>
        <taxon>Wallemiomycotina</taxon>
        <taxon>Wallemiomycetes</taxon>
        <taxon>Wallemiales</taxon>
        <taxon>Wallemiaceae</taxon>
        <taxon>Wallemia</taxon>
    </lineage>
</organism>
<keyword evidence="2 6" id="KW-0645">Protease</keyword>
<dbReference type="InterPro" id="IPR018200">
    <property type="entry name" value="USP_CS"/>
</dbReference>
<evidence type="ECO:0000256" key="4">
    <source>
        <dbReference type="ARBA" id="ARBA00022801"/>
    </source>
</evidence>
<dbReference type="SUPFAM" id="SSF54001">
    <property type="entry name" value="Cysteine proteinases"/>
    <property type="match status" value="1"/>
</dbReference>
<dbReference type="GO" id="GO:0004843">
    <property type="term" value="F:cysteine-type deubiquitinase activity"/>
    <property type="evidence" value="ECO:0007669"/>
    <property type="project" value="UniProtKB-UniRule"/>
</dbReference>
<dbReference type="InterPro" id="IPR019954">
    <property type="entry name" value="Ubiquitin_CS"/>
</dbReference>
<evidence type="ECO:0000256" key="2">
    <source>
        <dbReference type="ARBA" id="ARBA00022670"/>
    </source>
</evidence>
<dbReference type="InterPro" id="IPR029071">
    <property type="entry name" value="Ubiquitin-like_domsf"/>
</dbReference>
<dbReference type="GO" id="GO:0061136">
    <property type="term" value="P:regulation of proteasomal protein catabolic process"/>
    <property type="evidence" value="ECO:0007669"/>
    <property type="project" value="TreeGrafter"/>
</dbReference>
<evidence type="ECO:0000256" key="1">
    <source>
        <dbReference type="ARBA" id="ARBA00000707"/>
    </source>
</evidence>
<sequence>MTKIPVSIKHAGKKLDLDLNTQASGLDFKNDIYAITGVAPERQKVMIKGGILKDDTDMEKLGSTIKPGHLFMVIGAAGPLPSAPTEKVVFMEDLDDKQLSQPLKNPVGLTNLGNTCYLNSSIQVLRAIPELQNNLNNSQNNGLSRSLEALFSSLNNSTDAITPTSFLTTLRSNYQQFTERDRFGQFAQQDAEEAWGAILSSLAGTTGMEGKSFVDQYMRGSYVKEMSTPEAPEEEPTYSIEEFTKLGCNISSNTNYLQQGLSEGLDEQIEKYSGTLNRNAQYVQKSRINRLPSYLTVHLVRFYWRADLGKKAKILRKVKFPMEYDASELVSDDLKAKINPVNKKLYSINKDREERRRLRKRIKTRNDLEEKANNSKNNDEMLIDEIKDEQNKIGDAELLSEEVYQAKEKKELDELVDEDLKNDVGSSKSGLYDLVGIVTHKGVNADGGHYIGWVRGDVHKGEEHQDDWYKFDDNKVSKISKEKIAQLEGGGEDSVAYLLLYKAKM</sequence>
<dbReference type="InterPro" id="IPR044635">
    <property type="entry name" value="UBP14-like"/>
</dbReference>
<evidence type="ECO:0000256" key="3">
    <source>
        <dbReference type="ARBA" id="ARBA00022786"/>
    </source>
</evidence>
<dbReference type="Gene3D" id="3.10.20.90">
    <property type="entry name" value="Phosphatidylinositol 3-kinase Catalytic Subunit, Chain A, domain 1"/>
    <property type="match status" value="1"/>
</dbReference>
<dbReference type="Pfam" id="PF00443">
    <property type="entry name" value="UCH"/>
    <property type="match status" value="1"/>
</dbReference>
<keyword evidence="3 6" id="KW-0833">Ubl conjugation pathway</keyword>
<name>A0A4T0MEB4_9BASI</name>
<dbReference type="SUPFAM" id="SSF54236">
    <property type="entry name" value="Ubiquitin-like"/>
    <property type="match status" value="1"/>
</dbReference>
<dbReference type="Pfam" id="PF00240">
    <property type="entry name" value="ubiquitin"/>
    <property type="match status" value="1"/>
</dbReference>
<dbReference type="InterPro" id="IPR028889">
    <property type="entry name" value="USP"/>
</dbReference>
<proteinExistence type="inferred from homology"/>
<keyword evidence="5 6" id="KW-0788">Thiol protease</keyword>
<keyword evidence="4 6" id="KW-0378">Hydrolase</keyword>
<dbReference type="PROSITE" id="PS50053">
    <property type="entry name" value="UBIQUITIN_2"/>
    <property type="match status" value="1"/>
</dbReference>
<evidence type="ECO:0000256" key="5">
    <source>
        <dbReference type="ARBA" id="ARBA00022807"/>
    </source>
</evidence>
<dbReference type="InterPro" id="IPR001394">
    <property type="entry name" value="Peptidase_C19_UCH"/>
</dbReference>
<comment type="caution">
    <text evidence="10">The sequence shown here is derived from an EMBL/GenBank/DDBJ whole genome shotgun (WGS) entry which is preliminary data.</text>
</comment>
<dbReference type="Proteomes" id="UP000310685">
    <property type="component" value="Unassembled WGS sequence"/>
</dbReference>
<dbReference type="GO" id="GO:0070628">
    <property type="term" value="F:proteasome binding"/>
    <property type="evidence" value="ECO:0007669"/>
    <property type="project" value="TreeGrafter"/>
</dbReference>
<dbReference type="InterPro" id="IPR000626">
    <property type="entry name" value="Ubiquitin-like_dom"/>
</dbReference>
<comment type="catalytic activity">
    <reaction evidence="1 6">
        <text>Thiol-dependent hydrolysis of ester, thioester, amide, peptide and isopeptide bonds formed by the C-terminal Gly of ubiquitin (a 76-residue protein attached to proteins as an intracellular targeting signal).</text>
        <dbReference type="EC" id="3.4.19.12"/>
    </reaction>
</comment>
<feature type="domain" description="Ubiquitin-like" evidence="8">
    <location>
        <begin position="4"/>
        <end position="62"/>
    </location>
</feature>
<dbReference type="PROSITE" id="PS00299">
    <property type="entry name" value="UBIQUITIN_1"/>
    <property type="match status" value="1"/>
</dbReference>
<evidence type="ECO:0000259" key="8">
    <source>
        <dbReference type="PROSITE" id="PS50053"/>
    </source>
</evidence>
<comment type="similarity">
    <text evidence="6">Belongs to the peptidase C19 family.</text>
</comment>
<dbReference type="PANTHER" id="PTHR43982:SF1">
    <property type="entry name" value="UBIQUITIN CARBOXYL-TERMINAL HYDROLASE 14"/>
    <property type="match status" value="1"/>
</dbReference>
<dbReference type="PROSITE" id="PS00973">
    <property type="entry name" value="USP_2"/>
    <property type="match status" value="1"/>
</dbReference>
<dbReference type="Gene3D" id="3.90.70.10">
    <property type="entry name" value="Cysteine proteinases"/>
    <property type="match status" value="1"/>
</dbReference>
<evidence type="ECO:0000256" key="7">
    <source>
        <dbReference type="SAM" id="Coils"/>
    </source>
</evidence>
<dbReference type="PANTHER" id="PTHR43982">
    <property type="entry name" value="UBIQUITIN CARBOXYL-TERMINAL HYDROLASE"/>
    <property type="match status" value="1"/>
</dbReference>